<dbReference type="RefSeq" id="XP_043048883.1">
    <property type="nucleotide sequence ID" value="XM_043191576.1"/>
</dbReference>
<evidence type="ECO:0000256" key="1">
    <source>
        <dbReference type="ARBA" id="ARBA00022786"/>
    </source>
</evidence>
<evidence type="ECO:0000313" key="5">
    <source>
        <dbReference type="EMBL" id="KAG7193335.1"/>
    </source>
</evidence>
<dbReference type="SMART" id="SM00546">
    <property type="entry name" value="CUE"/>
    <property type="match status" value="1"/>
</dbReference>
<feature type="compositionally biased region" description="Polar residues" evidence="2">
    <location>
        <begin position="47"/>
        <end position="60"/>
    </location>
</feature>
<comment type="caution">
    <text evidence="5">The sequence shown here is derived from an EMBL/GenBank/DDBJ whole genome shotgun (WGS) entry which is preliminary data.</text>
</comment>
<protein>
    <recommendedName>
        <fullName evidence="4">CUE domain-containing protein</fullName>
    </recommendedName>
</protein>
<gene>
    <name evidence="5" type="ORF">KQ657_000751</name>
</gene>
<evidence type="ECO:0000259" key="4">
    <source>
        <dbReference type="PROSITE" id="PS51140"/>
    </source>
</evidence>
<dbReference type="AlphaFoldDB" id="A0A9P8AI39"/>
<dbReference type="CDD" id="cd14424">
    <property type="entry name" value="CUE_Cue1p_like"/>
    <property type="match status" value="1"/>
</dbReference>
<keyword evidence="3" id="KW-1133">Transmembrane helix</keyword>
<feature type="compositionally biased region" description="Low complexity" evidence="2">
    <location>
        <begin position="36"/>
        <end position="46"/>
    </location>
</feature>
<feature type="transmembrane region" description="Helical" evidence="3">
    <location>
        <begin position="6"/>
        <end position="23"/>
    </location>
</feature>
<keyword evidence="6" id="KW-1185">Reference proteome</keyword>
<dbReference type="GO" id="GO:0043130">
    <property type="term" value="F:ubiquitin binding"/>
    <property type="evidence" value="ECO:0007669"/>
    <property type="project" value="InterPro"/>
</dbReference>
<keyword evidence="1" id="KW-0833">Ubl conjugation pathway</keyword>
<evidence type="ECO:0000313" key="6">
    <source>
        <dbReference type="Proteomes" id="UP000790833"/>
    </source>
</evidence>
<dbReference type="Pfam" id="PF02845">
    <property type="entry name" value="CUE"/>
    <property type="match status" value="1"/>
</dbReference>
<dbReference type="PROSITE" id="PS51140">
    <property type="entry name" value="CUE"/>
    <property type="match status" value="1"/>
</dbReference>
<feature type="domain" description="CUE" evidence="4">
    <location>
        <begin position="58"/>
        <end position="101"/>
    </location>
</feature>
<sequence>METSTTVFIATLALGFIVLRWLIAPIPPHLPAEVHGSSGSSSTSSSARRTNAGNRRPVTQSMIEVVQTVAPQLTVGQIRMDLERTGSVELTLERFMENGSLPFPAGEDPSTAGVNSDTDSHNRKPGKPSEINLLERYAIDPEDEIDEDDVAAAKDGYSLMAQRKKYMILNARKRMQQQQLLAESI</sequence>
<feature type="region of interest" description="Disordered" evidence="2">
    <location>
        <begin position="99"/>
        <end position="128"/>
    </location>
</feature>
<keyword evidence="3" id="KW-0472">Membrane</keyword>
<evidence type="ECO:0000256" key="3">
    <source>
        <dbReference type="SAM" id="Phobius"/>
    </source>
</evidence>
<name>A0A9P8AI39_9ASCO</name>
<dbReference type="OrthoDB" id="3824970at2759"/>
<evidence type="ECO:0000256" key="2">
    <source>
        <dbReference type="SAM" id="MobiDB-lite"/>
    </source>
</evidence>
<proteinExistence type="predicted"/>
<feature type="region of interest" description="Disordered" evidence="2">
    <location>
        <begin position="33"/>
        <end position="60"/>
    </location>
</feature>
<accession>A0A9P8AI39</accession>
<dbReference type="EMBL" id="JAHMUF010000012">
    <property type="protein sequence ID" value="KAG7193335.1"/>
    <property type="molecule type" value="Genomic_DNA"/>
</dbReference>
<dbReference type="GeneID" id="66114125"/>
<dbReference type="Gene3D" id="1.10.8.10">
    <property type="entry name" value="DNA helicase RuvA subunit, C-terminal domain"/>
    <property type="match status" value="1"/>
</dbReference>
<keyword evidence="3" id="KW-0812">Transmembrane</keyword>
<reference evidence="5" key="1">
    <citation type="submission" date="2021-03" db="EMBL/GenBank/DDBJ databases">
        <authorList>
            <person name="Palmer J.M."/>
        </authorList>
    </citation>
    <scope>NUCLEOTIDE SEQUENCE</scope>
    <source>
        <strain evidence="5">ARV_011</strain>
    </source>
</reference>
<organism evidence="5 6">
    <name type="scientific">Scheffersomyces spartinae</name>
    <dbReference type="NCBI Taxonomy" id="45513"/>
    <lineage>
        <taxon>Eukaryota</taxon>
        <taxon>Fungi</taxon>
        <taxon>Dikarya</taxon>
        <taxon>Ascomycota</taxon>
        <taxon>Saccharomycotina</taxon>
        <taxon>Pichiomycetes</taxon>
        <taxon>Debaryomycetaceae</taxon>
        <taxon>Scheffersomyces</taxon>
    </lineage>
</organism>
<dbReference type="Proteomes" id="UP000790833">
    <property type="component" value="Unassembled WGS sequence"/>
</dbReference>
<dbReference type="InterPro" id="IPR003892">
    <property type="entry name" value="CUE"/>
</dbReference>